<dbReference type="EMBL" id="CAJVPY010001370">
    <property type="protein sequence ID" value="CAG8519083.1"/>
    <property type="molecule type" value="Genomic_DNA"/>
</dbReference>
<evidence type="ECO:0000313" key="2">
    <source>
        <dbReference type="EMBL" id="CAG8519083.1"/>
    </source>
</evidence>
<reference evidence="2" key="1">
    <citation type="submission" date="2021-06" db="EMBL/GenBank/DDBJ databases">
        <authorList>
            <person name="Kallberg Y."/>
            <person name="Tangrot J."/>
            <person name="Rosling A."/>
        </authorList>
    </citation>
    <scope>NUCLEOTIDE SEQUENCE</scope>
    <source>
        <strain evidence="2">MA453B</strain>
    </source>
</reference>
<proteinExistence type="predicted"/>
<evidence type="ECO:0000259" key="1">
    <source>
        <dbReference type="Pfam" id="PF21056"/>
    </source>
</evidence>
<name>A0A9N9A5S7_9GLOM</name>
<dbReference type="AlphaFoldDB" id="A0A9N9A5S7"/>
<dbReference type="PANTHER" id="PTHR47718">
    <property type="entry name" value="OS01G0519700 PROTEIN"/>
    <property type="match status" value="1"/>
</dbReference>
<organism evidence="2 3">
    <name type="scientific">Dentiscutata erythropus</name>
    <dbReference type="NCBI Taxonomy" id="1348616"/>
    <lineage>
        <taxon>Eukaryota</taxon>
        <taxon>Fungi</taxon>
        <taxon>Fungi incertae sedis</taxon>
        <taxon>Mucoromycota</taxon>
        <taxon>Glomeromycotina</taxon>
        <taxon>Glomeromycetes</taxon>
        <taxon>Diversisporales</taxon>
        <taxon>Gigasporaceae</taxon>
        <taxon>Dentiscutata</taxon>
    </lineage>
</organism>
<gene>
    <name evidence="2" type="ORF">DERYTH_LOCUS3779</name>
</gene>
<keyword evidence="3" id="KW-1185">Reference proteome</keyword>
<sequence>MNFDDDIDTRNDDNSLDLLDNNFIYNDNEALDEDLSDNNIILPATPINNNSTTIFVGQTFDDWQKVEKYINAYAISKGFATRLQRTNKIIDFTTRAKIICRRANAPVRWAKTKYYVRSVNLEHNHLLDTAAVMFDPRHRKLSNSEKSHIQMLYNGGMPVPTIVNMLTEQYNRYIHNKDVYNILNNRSRDYVNGLSETANLLNSLSNNDKYEITYSVNNSKLHCLFFTTNSALAMFKCYPEILLIDSMYKTNRFEMPLLLIYGVDTMGITFLIASRLLANETTSSFCWILQQLKQLIGDILVYNIRMLLTN</sequence>
<dbReference type="OrthoDB" id="2446481at2759"/>
<protein>
    <submittedName>
        <fullName evidence="2">312_t:CDS:1</fullName>
    </submittedName>
</protein>
<accession>A0A9N9A5S7</accession>
<dbReference type="PANTHER" id="PTHR47718:SF15">
    <property type="entry name" value="PROTEIN FAR1-RELATED SEQUENCE 5-LIKE"/>
    <property type="match status" value="1"/>
</dbReference>
<comment type="caution">
    <text evidence="2">The sequence shown here is derived from an EMBL/GenBank/DDBJ whole genome shotgun (WGS) entry which is preliminary data.</text>
</comment>
<feature type="domain" description="ZSWIM1/3 RNaseH-like" evidence="1">
    <location>
        <begin position="212"/>
        <end position="294"/>
    </location>
</feature>
<dbReference type="Pfam" id="PF21056">
    <property type="entry name" value="ZSWIM1-3_RNaseH-like"/>
    <property type="match status" value="1"/>
</dbReference>
<dbReference type="InterPro" id="IPR048324">
    <property type="entry name" value="ZSWIM1-3_RNaseH-like"/>
</dbReference>
<evidence type="ECO:0000313" key="3">
    <source>
        <dbReference type="Proteomes" id="UP000789405"/>
    </source>
</evidence>
<dbReference type="Proteomes" id="UP000789405">
    <property type="component" value="Unassembled WGS sequence"/>
</dbReference>